<evidence type="ECO:0000313" key="2">
    <source>
        <dbReference type="Proteomes" id="UP000828251"/>
    </source>
</evidence>
<accession>A0A9D3V1F4</accession>
<dbReference type="EMBL" id="JAIQCV010000009">
    <property type="protein sequence ID" value="KAH1066185.1"/>
    <property type="molecule type" value="Genomic_DNA"/>
</dbReference>
<dbReference type="Proteomes" id="UP000828251">
    <property type="component" value="Unassembled WGS sequence"/>
</dbReference>
<dbReference type="OrthoDB" id="1601at2759"/>
<comment type="caution">
    <text evidence="1">The sequence shown here is derived from an EMBL/GenBank/DDBJ whole genome shotgun (WGS) entry which is preliminary data.</text>
</comment>
<reference evidence="1 2" key="1">
    <citation type="journal article" date="2021" name="Plant Biotechnol. J.">
        <title>Multi-omics assisted identification of the key and species-specific regulatory components of drought-tolerant mechanisms in Gossypium stocksii.</title>
        <authorList>
            <person name="Yu D."/>
            <person name="Ke L."/>
            <person name="Zhang D."/>
            <person name="Wu Y."/>
            <person name="Sun Y."/>
            <person name="Mei J."/>
            <person name="Sun J."/>
            <person name="Sun Y."/>
        </authorList>
    </citation>
    <scope>NUCLEOTIDE SEQUENCE [LARGE SCALE GENOMIC DNA]</scope>
    <source>
        <strain evidence="2">cv. E1</strain>
        <tissue evidence="1">Leaf</tissue>
    </source>
</reference>
<evidence type="ECO:0000313" key="1">
    <source>
        <dbReference type="EMBL" id="KAH1066185.1"/>
    </source>
</evidence>
<proteinExistence type="predicted"/>
<gene>
    <name evidence="1" type="ORF">J1N35_031172</name>
</gene>
<protein>
    <submittedName>
        <fullName evidence="1">Uncharacterized protein</fullName>
    </submittedName>
</protein>
<sequence length="86" mass="10292">MDMLKGDEKRGSDKIFAWDFPFMSYLANGICEEYVYNRLQFSYGWCFTFVQGFLDIDMVSRLYFEANGESMEHVSNYWAFSWVLMD</sequence>
<organism evidence="1 2">
    <name type="scientific">Gossypium stocksii</name>
    <dbReference type="NCBI Taxonomy" id="47602"/>
    <lineage>
        <taxon>Eukaryota</taxon>
        <taxon>Viridiplantae</taxon>
        <taxon>Streptophyta</taxon>
        <taxon>Embryophyta</taxon>
        <taxon>Tracheophyta</taxon>
        <taxon>Spermatophyta</taxon>
        <taxon>Magnoliopsida</taxon>
        <taxon>eudicotyledons</taxon>
        <taxon>Gunneridae</taxon>
        <taxon>Pentapetalae</taxon>
        <taxon>rosids</taxon>
        <taxon>malvids</taxon>
        <taxon>Malvales</taxon>
        <taxon>Malvaceae</taxon>
        <taxon>Malvoideae</taxon>
        <taxon>Gossypium</taxon>
    </lineage>
</organism>
<keyword evidence="2" id="KW-1185">Reference proteome</keyword>
<name>A0A9D3V1F4_9ROSI</name>
<dbReference type="AlphaFoldDB" id="A0A9D3V1F4"/>